<reference evidence="1 2" key="1">
    <citation type="submission" date="2020-09" db="EMBL/GenBank/DDBJ databases">
        <title>Roseomonas.</title>
        <authorList>
            <person name="Zhu W."/>
        </authorList>
    </citation>
    <scope>NUCLEOTIDE SEQUENCE [LARGE SCALE GENOMIC DNA]</scope>
    <source>
        <strain evidence="1 2">1311</strain>
    </source>
</reference>
<comment type="caution">
    <text evidence="1">The sequence shown here is derived from an EMBL/GenBank/DDBJ whole genome shotgun (WGS) entry which is preliminary data.</text>
</comment>
<dbReference type="Proteomes" id="UP001518990">
    <property type="component" value="Unassembled WGS sequence"/>
</dbReference>
<protein>
    <submittedName>
        <fullName evidence="1">Uncharacterized protein</fullName>
    </submittedName>
</protein>
<accession>A0ABS3KLC9</accession>
<dbReference type="EMBL" id="JACTNF010000044">
    <property type="protein sequence ID" value="MBO1077136.1"/>
    <property type="molecule type" value="Genomic_DNA"/>
</dbReference>
<gene>
    <name evidence="1" type="ORF">IAI60_21235</name>
</gene>
<evidence type="ECO:0000313" key="1">
    <source>
        <dbReference type="EMBL" id="MBO1077136.1"/>
    </source>
</evidence>
<evidence type="ECO:0000313" key="2">
    <source>
        <dbReference type="Proteomes" id="UP001518990"/>
    </source>
</evidence>
<name>A0ABS3KLC9_9PROT</name>
<sequence length="78" mass="8588">MLSLLTAELRQALRTAIQEALRETPDDAERLETLRASFIKVLETTAPPPGHGVSDLRQRAMIAAQIDAVIVEVRKAHS</sequence>
<dbReference type="RefSeq" id="WP_207451032.1">
    <property type="nucleotide sequence ID" value="NZ_CP061097.1"/>
</dbReference>
<organism evidence="1 2">
    <name type="scientific">Roseomonas marmotae</name>
    <dbReference type="NCBI Taxonomy" id="2768161"/>
    <lineage>
        <taxon>Bacteria</taxon>
        <taxon>Pseudomonadati</taxon>
        <taxon>Pseudomonadota</taxon>
        <taxon>Alphaproteobacteria</taxon>
        <taxon>Acetobacterales</taxon>
        <taxon>Roseomonadaceae</taxon>
        <taxon>Roseomonas</taxon>
    </lineage>
</organism>
<keyword evidence="2" id="KW-1185">Reference proteome</keyword>
<proteinExistence type="predicted"/>